<evidence type="ECO:0000259" key="1">
    <source>
        <dbReference type="Pfam" id="PF04167"/>
    </source>
</evidence>
<dbReference type="InterPro" id="IPR035930">
    <property type="entry name" value="FomD-like_sf"/>
</dbReference>
<proteinExistence type="predicted"/>
<organism evidence="2 3">
    <name type="scientific">Herpetosiphon aurantiacus (strain ATCC 23779 / DSM 785 / 114-95)</name>
    <dbReference type="NCBI Taxonomy" id="316274"/>
    <lineage>
        <taxon>Bacteria</taxon>
        <taxon>Bacillati</taxon>
        <taxon>Chloroflexota</taxon>
        <taxon>Chloroflexia</taxon>
        <taxon>Herpetosiphonales</taxon>
        <taxon>Herpetosiphonaceae</taxon>
        <taxon>Herpetosiphon</taxon>
    </lineage>
</organism>
<dbReference type="InParanoid" id="A9B221"/>
<keyword evidence="3" id="KW-1185">Reference proteome</keyword>
<protein>
    <recommendedName>
        <fullName evidence="1">DUF402 domain-containing protein</fullName>
    </recommendedName>
</protein>
<dbReference type="EMBL" id="CP000875">
    <property type="protein sequence ID" value="ABX07371.1"/>
    <property type="molecule type" value="Genomic_DNA"/>
</dbReference>
<dbReference type="HOGENOM" id="CLU_1303478_0_0_0"/>
<gene>
    <name evidence="2" type="ordered locus">Haur_4740</name>
</gene>
<accession>A9B221</accession>
<dbReference type="Proteomes" id="UP000000787">
    <property type="component" value="Chromosome"/>
</dbReference>
<name>A9B221_HERA2</name>
<reference evidence="2 3" key="1">
    <citation type="journal article" date="2011" name="Stand. Genomic Sci.">
        <title>Complete genome sequence of the filamentous gliding predatory bacterium Herpetosiphon aurantiacus type strain (114-95(T)).</title>
        <authorList>
            <person name="Kiss H."/>
            <person name="Nett M."/>
            <person name="Domin N."/>
            <person name="Martin K."/>
            <person name="Maresca J.A."/>
            <person name="Copeland A."/>
            <person name="Lapidus A."/>
            <person name="Lucas S."/>
            <person name="Berry K.W."/>
            <person name="Glavina Del Rio T."/>
            <person name="Dalin E."/>
            <person name="Tice H."/>
            <person name="Pitluck S."/>
            <person name="Richardson P."/>
            <person name="Bruce D."/>
            <person name="Goodwin L."/>
            <person name="Han C."/>
            <person name="Detter J.C."/>
            <person name="Schmutz J."/>
            <person name="Brettin T."/>
            <person name="Land M."/>
            <person name="Hauser L."/>
            <person name="Kyrpides N.C."/>
            <person name="Ivanova N."/>
            <person name="Goker M."/>
            <person name="Woyke T."/>
            <person name="Klenk H.P."/>
            <person name="Bryant D.A."/>
        </authorList>
    </citation>
    <scope>NUCLEOTIDE SEQUENCE [LARGE SCALE GENOMIC DNA]</scope>
    <source>
        <strain evidence="3">ATCC 23779 / DSM 785 / 114-95</strain>
    </source>
</reference>
<dbReference type="Gene3D" id="2.40.380.10">
    <property type="entry name" value="FomD-like"/>
    <property type="match status" value="1"/>
</dbReference>
<evidence type="ECO:0000313" key="3">
    <source>
        <dbReference type="Proteomes" id="UP000000787"/>
    </source>
</evidence>
<sequence length="211" mass="24615">MMDKLPHTFYRRRFVDGRHHVFHSYGFGRVVRNDAELLVYDWSLGTPQRITDTLGWGSDAPRTRLFDQRASRAFGRSWWWRSRPLNITSMYDERGNLIVQRIDFASKAMDISGSFYQTDLYLDCFVAANGTTHVVEDEDEVIEAEEVGLLSQAQRVMIETELDTVRNLLRNGTWLSWLEAAAGAPFDRTFLPKARNYDGFWQSRASYWPED</sequence>
<dbReference type="SUPFAM" id="SSF159234">
    <property type="entry name" value="FomD-like"/>
    <property type="match status" value="1"/>
</dbReference>
<evidence type="ECO:0000313" key="2">
    <source>
        <dbReference type="EMBL" id="ABX07371.1"/>
    </source>
</evidence>
<dbReference type="BioCyc" id="HAUR316274:GHYA-4798-MONOMER"/>
<dbReference type="KEGG" id="hau:Haur_4740"/>
<dbReference type="Pfam" id="PF04167">
    <property type="entry name" value="DUF402"/>
    <property type="match status" value="1"/>
</dbReference>
<dbReference type="STRING" id="316274.Haur_4740"/>
<dbReference type="eggNOG" id="COG2306">
    <property type="taxonomic scope" value="Bacteria"/>
</dbReference>
<dbReference type="AlphaFoldDB" id="A9B221"/>
<feature type="domain" description="DUF402" evidence="1">
    <location>
        <begin position="55"/>
        <end position="173"/>
    </location>
</feature>
<dbReference type="InterPro" id="IPR007295">
    <property type="entry name" value="DUF402"/>
</dbReference>